<organism evidence="2 4">
    <name type="scientific">Streptomyces sanglieri</name>
    <dbReference type="NCBI Taxonomy" id="193460"/>
    <lineage>
        <taxon>Bacteria</taxon>
        <taxon>Bacillati</taxon>
        <taxon>Actinomycetota</taxon>
        <taxon>Actinomycetes</taxon>
        <taxon>Kitasatosporales</taxon>
        <taxon>Streptomycetaceae</taxon>
        <taxon>Streptomyces</taxon>
    </lineage>
</organism>
<sequence>MTLSRISPKAARLARRPVLQAAVAASARCGDQERYRELLDRNRSAPPVIWVAQQAAAERLCSGCPVRPACEELALRYGEGDRNSDDLVRGGRRGQELAVDREIRQSGRLAAAIATDWQHLLELNAAAREEFTLTYVMESGPVTKTGLRRDAVERVGAMALRAADRGEVWDIAVHDAAGVDVADDFDFAHEDYGSLPAAA</sequence>
<reference evidence="4" key="2">
    <citation type="journal article" date="2019" name="Int. J. Syst. Evol. Microbiol.">
        <title>The Global Catalogue of Microorganisms (GCM) 10K type strain sequencing project: providing services to taxonomists for standard genome sequencing and annotation.</title>
        <authorList>
            <consortium name="The Broad Institute Genomics Platform"/>
            <consortium name="The Broad Institute Genome Sequencing Center for Infectious Disease"/>
            <person name="Wu L."/>
            <person name="Ma J."/>
        </authorList>
    </citation>
    <scope>NUCLEOTIDE SEQUENCE [LARGE SCALE GENOMIC DNA]</scope>
    <source>
        <strain evidence="4">JCM 12607</strain>
    </source>
</reference>
<feature type="domain" description="4Fe-4S Wbl-type" evidence="1">
    <location>
        <begin position="28"/>
        <end position="99"/>
    </location>
</feature>
<protein>
    <submittedName>
        <fullName evidence="2">WhiB family transcriptional regulator</fullName>
    </submittedName>
</protein>
<evidence type="ECO:0000313" key="2">
    <source>
        <dbReference type="EMBL" id="MFD0621950.1"/>
    </source>
</evidence>
<reference evidence="2" key="3">
    <citation type="submission" date="2024-09" db="EMBL/GenBank/DDBJ databases">
        <authorList>
            <person name="Sun Q."/>
            <person name="Mori K."/>
        </authorList>
    </citation>
    <scope>NUCLEOTIDE SEQUENCE</scope>
    <source>
        <strain evidence="2">JCM 12607</strain>
    </source>
</reference>
<proteinExistence type="predicted"/>
<dbReference type="EMBL" id="JBHTGL010000007">
    <property type="protein sequence ID" value="MFD0622516.1"/>
    <property type="molecule type" value="Genomic_DNA"/>
</dbReference>
<dbReference type="Proteomes" id="UP001596915">
    <property type="component" value="Unassembled WGS sequence"/>
</dbReference>
<evidence type="ECO:0000313" key="4">
    <source>
        <dbReference type="Proteomes" id="UP001596915"/>
    </source>
</evidence>
<name>A0ABW2WKA2_9ACTN</name>
<keyword evidence="4" id="KW-1185">Reference proteome</keyword>
<accession>A0ABW2WKA2</accession>
<dbReference type="InterPro" id="IPR034768">
    <property type="entry name" value="4FE4S_WBL"/>
</dbReference>
<evidence type="ECO:0000259" key="1">
    <source>
        <dbReference type="PROSITE" id="PS51674"/>
    </source>
</evidence>
<comment type="caution">
    <text evidence="2">The sequence shown here is derived from an EMBL/GenBank/DDBJ whole genome shotgun (WGS) entry which is preliminary data.</text>
</comment>
<dbReference type="EMBL" id="JBHTGL010000005">
    <property type="protein sequence ID" value="MFD0621950.1"/>
    <property type="molecule type" value="Genomic_DNA"/>
</dbReference>
<gene>
    <name evidence="2" type="ORF">ACFQ2K_03210</name>
    <name evidence="3" type="ORF">ACFQ2K_06355</name>
</gene>
<evidence type="ECO:0000313" key="3">
    <source>
        <dbReference type="EMBL" id="MFD0622516.1"/>
    </source>
</evidence>
<reference evidence="2" key="1">
    <citation type="journal article" date="2014" name="Int. J. Syst. Evol. Microbiol.">
        <title>Complete genome of a new Firmicutes species belonging to the dominant human colonic microbiota ('Ruminococcus bicirculans') reveals two chromosomes and a selective capacity to utilize plant glucans.</title>
        <authorList>
            <consortium name="NISC Comparative Sequencing Program"/>
            <person name="Wegmann U."/>
            <person name="Louis P."/>
            <person name="Goesmann A."/>
            <person name="Henrissat B."/>
            <person name="Duncan S.H."/>
            <person name="Flint H.J."/>
        </authorList>
    </citation>
    <scope>NUCLEOTIDE SEQUENCE</scope>
    <source>
        <strain evidence="2">JCM 12607</strain>
    </source>
</reference>
<dbReference type="PROSITE" id="PS51674">
    <property type="entry name" value="4FE4S_WBL"/>
    <property type="match status" value="1"/>
</dbReference>